<dbReference type="Proteomes" id="UP001562357">
    <property type="component" value="Unassembled WGS sequence"/>
</dbReference>
<organism evidence="1 2">
    <name type="scientific">Epichloe bromicola</name>
    <dbReference type="NCBI Taxonomy" id="79588"/>
    <lineage>
        <taxon>Eukaryota</taxon>
        <taxon>Fungi</taxon>
        <taxon>Dikarya</taxon>
        <taxon>Ascomycota</taxon>
        <taxon>Pezizomycotina</taxon>
        <taxon>Sordariomycetes</taxon>
        <taxon>Hypocreomycetidae</taxon>
        <taxon>Hypocreales</taxon>
        <taxon>Clavicipitaceae</taxon>
        <taxon>Epichloe</taxon>
    </lineage>
</organism>
<evidence type="ECO:0008006" key="3">
    <source>
        <dbReference type="Google" id="ProtNLM"/>
    </source>
</evidence>
<evidence type="ECO:0000313" key="1">
    <source>
        <dbReference type="EMBL" id="GAB0139267.1"/>
    </source>
</evidence>
<gene>
    <name evidence="1" type="primary">g7478</name>
    <name evidence="1" type="ORF">EsDP_00007478</name>
</gene>
<feature type="non-terminal residue" evidence="1">
    <location>
        <position position="1"/>
    </location>
</feature>
<evidence type="ECO:0000313" key="2">
    <source>
        <dbReference type="Proteomes" id="UP001562357"/>
    </source>
</evidence>
<comment type="caution">
    <text evidence="1">The sequence shown here is derived from an EMBL/GenBank/DDBJ whole genome shotgun (WGS) entry which is preliminary data.</text>
</comment>
<keyword evidence="2" id="KW-1185">Reference proteome</keyword>
<proteinExistence type="predicted"/>
<sequence length="78" mass="8470">TGTALQRSGLAIHSSDSRELERSVVVAMDSADMGHAYNDDEAATFVPCSSPPTWTPVELGAWKLDLSLEPLRMRPVND</sequence>
<dbReference type="EMBL" id="BAAFGZ010001437">
    <property type="protein sequence ID" value="GAB0139267.1"/>
    <property type="molecule type" value="Genomic_DNA"/>
</dbReference>
<accession>A0ABQ0D129</accession>
<reference evidence="2" key="1">
    <citation type="submission" date="2024-06" db="EMBL/GenBank/DDBJ databases">
        <title>Draft Genome Sequences of Epichloe bromicola Strains Isolated from Elymus ciliaris.</title>
        <authorList>
            <consortium name="Epichloe bromicola genome sequencing consortium"/>
            <person name="Miura A."/>
            <person name="Imano S."/>
            <person name="Ashida A."/>
            <person name="Sato I."/>
            <person name="Chiba S."/>
            <person name="Tanaka A."/>
            <person name="Camagna M."/>
            <person name="Takemoto D."/>
        </authorList>
    </citation>
    <scope>NUCLEOTIDE SEQUENCE [LARGE SCALE GENOMIC DNA]</scope>
    <source>
        <strain evidence="2">DP</strain>
    </source>
</reference>
<protein>
    <recommendedName>
        <fullName evidence="3">Polyketide synthase</fullName>
    </recommendedName>
</protein>
<name>A0ABQ0D129_9HYPO</name>